<dbReference type="Gene3D" id="3.40.50.1820">
    <property type="entry name" value="alpha/beta hydrolase"/>
    <property type="match status" value="1"/>
</dbReference>
<gene>
    <name evidence="1" type="ORF">SELMODRAFT_442394</name>
</gene>
<protein>
    <submittedName>
        <fullName evidence="1">Uncharacterized protein</fullName>
    </submittedName>
</protein>
<evidence type="ECO:0000313" key="1">
    <source>
        <dbReference type="EMBL" id="EFJ24607.1"/>
    </source>
</evidence>
<dbReference type="InParanoid" id="D8RT26"/>
<organism evidence="2">
    <name type="scientific">Selaginella moellendorffii</name>
    <name type="common">Spikemoss</name>
    <dbReference type="NCBI Taxonomy" id="88036"/>
    <lineage>
        <taxon>Eukaryota</taxon>
        <taxon>Viridiplantae</taxon>
        <taxon>Streptophyta</taxon>
        <taxon>Embryophyta</taxon>
        <taxon>Tracheophyta</taxon>
        <taxon>Lycopodiopsida</taxon>
        <taxon>Selaginellales</taxon>
        <taxon>Selaginellaceae</taxon>
        <taxon>Selaginella</taxon>
    </lineage>
</organism>
<dbReference type="eggNOG" id="ENOG502QS1G">
    <property type="taxonomic scope" value="Eukaryota"/>
</dbReference>
<dbReference type="OMA" id="TRLIWKI"/>
<dbReference type="STRING" id="88036.D8RT26"/>
<keyword evidence="2" id="KW-1185">Reference proteome</keyword>
<dbReference type="HOGENOM" id="CLU_050453_0_0_1"/>
<dbReference type="AlphaFoldDB" id="D8RT26"/>
<dbReference type="KEGG" id="smo:SELMODRAFT_442394"/>
<evidence type="ECO:0000313" key="2">
    <source>
        <dbReference type="Proteomes" id="UP000001514"/>
    </source>
</evidence>
<dbReference type="FunCoup" id="D8RT26">
    <property type="interactions" value="743"/>
</dbReference>
<dbReference type="EMBL" id="GL377589">
    <property type="protein sequence ID" value="EFJ24607.1"/>
    <property type="molecule type" value="Genomic_DNA"/>
</dbReference>
<accession>D8RT26</accession>
<dbReference type="OrthoDB" id="10022521at2759"/>
<sequence length="331" mass="37516">MRASALLFLRWRQLVLCVFGALLLLIFLSSIFPSRSRGHSSRSVELLPILGSKHGSEFLWQMPPRPARAILFLAHGCHCRATFFWDKSPNCPHCIGLPEDRLYVLKALESRYAVIAISSTNTCWDRQADTGKVVSILQGWIRENRLDGLPIFALGASSGGYFVSTLALRLRFNATVLMISEGHFEVMDFDRDYPATLFAHMPRDERRAIGVARSMKLLKEKGVGTEEIQCLALPVTPQLLSDRIPGVGDEASRKIYQALKEAGILDENDFMRSDGRRLVCRAVLDRRNAFPVSLKKWEHHIQEELNAAYAYHEMTSVPLERTFDWFADHGK</sequence>
<dbReference type="SUPFAM" id="SSF53474">
    <property type="entry name" value="alpha/beta-Hydrolases"/>
    <property type="match status" value="1"/>
</dbReference>
<dbReference type="PANTHER" id="PTHR35128:SF1">
    <property type="entry name" value="SECRETION-REGULATING GUANINE NUCLEOTIDE EXCHANGE FACTOR"/>
    <property type="match status" value="1"/>
</dbReference>
<reference evidence="1 2" key="1">
    <citation type="journal article" date="2011" name="Science">
        <title>The Selaginella genome identifies genetic changes associated with the evolution of vascular plants.</title>
        <authorList>
            <person name="Banks J.A."/>
            <person name="Nishiyama T."/>
            <person name="Hasebe M."/>
            <person name="Bowman J.L."/>
            <person name="Gribskov M."/>
            <person name="dePamphilis C."/>
            <person name="Albert V.A."/>
            <person name="Aono N."/>
            <person name="Aoyama T."/>
            <person name="Ambrose B.A."/>
            <person name="Ashton N.W."/>
            <person name="Axtell M.J."/>
            <person name="Barker E."/>
            <person name="Barker M.S."/>
            <person name="Bennetzen J.L."/>
            <person name="Bonawitz N.D."/>
            <person name="Chapple C."/>
            <person name="Cheng C."/>
            <person name="Correa L.G."/>
            <person name="Dacre M."/>
            <person name="DeBarry J."/>
            <person name="Dreyer I."/>
            <person name="Elias M."/>
            <person name="Engstrom E.M."/>
            <person name="Estelle M."/>
            <person name="Feng L."/>
            <person name="Finet C."/>
            <person name="Floyd S.K."/>
            <person name="Frommer W.B."/>
            <person name="Fujita T."/>
            <person name="Gramzow L."/>
            <person name="Gutensohn M."/>
            <person name="Harholt J."/>
            <person name="Hattori M."/>
            <person name="Heyl A."/>
            <person name="Hirai T."/>
            <person name="Hiwatashi Y."/>
            <person name="Ishikawa M."/>
            <person name="Iwata M."/>
            <person name="Karol K.G."/>
            <person name="Koehler B."/>
            <person name="Kolukisaoglu U."/>
            <person name="Kubo M."/>
            <person name="Kurata T."/>
            <person name="Lalonde S."/>
            <person name="Li K."/>
            <person name="Li Y."/>
            <person name="Litt A."/>
            <person name="Lyons E."/>
            <person name="Manning G."/>
            <person name="Maruyama T."/>
            <person name="Michael T.P."/>
            <person name="Mikami K."/>
            <person name="Miyazaki S."/>
            <person name="Morinaga S."/>
            <person name="Murata T."/>
            <person name="Mueller-Roeber B."/>
            <person name="Nelson D.R."/>
            <person name="Obara M."/>
            <person name="Oguri Y."/>
            <person name="Olmstead R.G."/>
            <person name="Onodera N."/>
            <person name="Petersen B.L."/>
            <person name="Pils B."/>
            <person name="Prigge M."/>
            <person name="Rensing S.A."/>
            <person name="Riano-Pachon D.M."/>
            <person name="Roberts A.W."/>
            <person name="Sato Y."/>
            <person name="Scheller H.V."/>
            <person name="Schulz B."/>
            <person name="Schulz C."/>
            <person name="Shakirov E.V."/>
            <person name="Shibagaki N."/>
            <person name="Shinohara N."/>
            <person name="Shippen D.E."/>
            <person name="Soerensen I."/>
            <person name="Sotooka R."/>
            <person name="Sugimoto N."/>
            <person name="Sugita M."/>
            <person name="Sumikawa N."/>
            <person name="Tanurdzic M."/>
            <person name="Theissen G."/>
            <person name="Ulvskov P."/>
            <person name="Wakazuki S."/>
            <person name="Weng J.K."/>
            <person name="Willats W.W."/>
            <person name="Wipf D."/>
            <person name="Wolf P.G."/>
            <person name="Yang L."/>
            <person name="Zimmer A.D."/>
            <person name="Zhu Q."/>
            <person name="Mitros T."/>
            <person name="Hellsten U."/>
            <person name="Loque D."/>
            <person name="Otillar R."/>
            <person name="Salamov A."/>
            <person name="Schmutz J."/>
            <person name="Shapiro H."/>
            <person name="Lindquist E."/>
            <person name="Lucas S."/>
            <person name="Rokhsar D."/>
            <person name="Grigoriev I.V."/>
        </authorList>
    </citation>
    <scope>NUCLEOTIDE SEQUENCE [LARGE SCALE GENOMIC DNA]</scope>
</reference>
<dbReference type="Gramene" id="EFJ24607">
    <property type="protein sequence ID" value="EFJ24607"/>
    <property type="gene ID" value="SELMODRAFT_442394"/>
</dbReference>
<proteinExistence type="predicted"/>
<dbReference type="Proteomes" id="UP000001514">
    <property type="component" value="Unassembled WGS sequence"/>
</dbReference>
<name>D8RT26_SELML</name>
<dbReference type="InterPro" id="IPR029058">
    <property type="entry name" value="AB_hydrolase_fold"/>
</dbReference>
<dbReference type="PANTHER" id="PTHR35128">
    <property type="entry name" value="SECRETION-REGULATING GUANINE NUCLEOTIDE EXCHANGE FACTOR"/>
    <property type="match status" value="1"/>
</dbReference>